<name>A0A1Y2GHX8_9FUNG</name>
<organism evidence="2 3">
    <name type="scientific">Lobosporangium transversale</name>
    <dbReference type="NCBI Taxonomy" id="64571"/>
    <lineage>
        <taxon>Eukaryota</taxon>
        <taxon>Fungi</taxon>
        <taxon>Fungi incertae sedis</taxon>
        <taxon>Mucoromycota</taxon>
        <taxon>Mortierellomycotina</taxon>
        <taxon>Mortierellomycetes</taxon>
        <taxon>Mortierellales</taxon>
        <taxon>Mortierellaceae</taxon>
        <taxon>Lobosporangium</taxon>
    </lineage>
</organism>
<evidence type="ECO:0000313" key="2">
    <source>
        <dbReference type="EMBL" id="ORZ11331.1"/>
    </source>
</evidence>
<proteinExistence type="predicted"/>
<keyword evidence="1" id="KW-0812">Transmembrane</keyword>
<accession>A0A1Y2GHX8</accession>
<evidence type="ECO:0000313" key="3">
    <source>
        <dbReference type="Proteomes" id="UP000193648"/>
    </source>
</evidence>
<evidence type="ECO:0000256" key="1">
    <source>
        <dbReference type="SAM" id="Phobius"/>
    </source>
</evidence>
<keyword evidence="1" id="KW-1133">Transmembrane helix</keyword>
<dbReference type="AlphaFoldDB" id="A0A1Y2GHX8"/>
<dbReference type="GeneID" id="33561234"/>
<reference evidence="2 3" key="1">
    <citation type="submission" date="2016-07" db="EMBL/GenBank/DDBJ databases">
        <title>Pervasive Adenine N6-methylation of Active Genes in Fungi.</title>
        <authorList>
            <consortium name="DOE Joint Genome Institute"/>
            <person name="Mondo S.J."/>
            <person name="Dannebaum R.O."/>
            <person name="Kuo R.C."/>
            <person name="Labutti K."/>
            <person name="Haridas S."/>
            <person name="Kuo A."/>
            <person name="Salamov A."/>
            <person name="Ahrendt S.R."/>
            <person name="Lipzen A."/>
            <person name="Sullivan W."/>
            <person name="Andreopoulos W.B."/>
            <person name="Clum A."/>
            <person name="Lindquist E."/>
            <person name="Daum C."/>
            <person name="Ramamoorthy G.K."/>
            <person name="Gryganskyi A."/>
            <person name="Culley D."/>
            <person name="Magnuson J.K."/>
            <person name="James T.Y."/>
            <person name="O'Malley M.A."/>
            <person name="Stajich J.E."/>
            <person name="Spatafora J.W."/>
            <person name="Visel A."/>
            <person name="Grigoriev I.V."/>
        </authorList>
    </citation>
    <scope>NUCLEOTIDE SEQUENCE [LARGE SCALE GENOMIC DNA]</scope>
    <source>
        <strain evidence="2 3">NRRL 3116</strain>
    </source>
</reference>
<protein>
    <submittedName>
        <fullName evidence="2">Uncharacterized protein</fullName>
    </submittedName>
</protein>
<dbReference type="Proteomes" id="UP000193648">
    <property type="component" value="Unassembled WGS sequence"/>
</dbReference>
<sequence>MPLTRSSCFYVSSLFFLVAVTGICIFASAYDVIFQIFHPANMAEPPNYKNLAVFGGSYVLLVCLSLFS</sequence>
<feature type="transmembrane region" description="Helical" evidence="1">
    <location>
        <begin position="7"/>
        <end position="30"/>
    </location>
</feature>
<feature type="transmembrane region" description="Helical" evidence="1">
    <location>
        <begin position="50"/>
        <end position="67"/>
    </location>
</feature>
<comment type="caution">
    <text evidence="2">The sequence shown here is derived from an EMBL/GenBank/DDBJ whole genome shotgun (WGS) entry which is preliminary data.</text>
</comment>
<keyword evidence="1" id="KW-0472">Membrane</keyword>
<dbReference type="RefSeq" id="XP_021879646.1">
    <property type="nucleotide sequence ID" value="XM_022019389.1"/>
</dbReference>
<keyword evidence="3" id="KW-1185">Reference proteome</keyword>
<dbReference type="OrthoDB" id="337038at2759"/>
<dbReference type="InParanoid" id="A0A1Y2GHX8"/>
<dbReference type="EMBL" id="MCFF01000028">
    <property type="protein sequence ID" value="ORZ11331.1"/>
    <property type="molecule type" value="Genomic_DNA"/>
</dbReference>
<gene>
    <name evidence="2" type="ORF">BCR41DRAFT_111541</name>
</gene>